<keyword evidence="1" id="KW-0732">Signal</keyword>
<organism evidence="4 5">
    <name type="scientific">Ganoderma sinense ZZ0214-1</name>
    <dbReference type="NCBI Taxonomy" id="1077348"/>
    <lineage>
        <taxon>Eukaryota</taxon>
        <taxon>Fungi</taxon>
        <taxon>Dikarya</taxon>
        <taxon>Basidiomycota</taxon>
        <taxon>Agaricomycotina</taxon>
        <taxon>Agaricomycetes</taxon>
        <taxon>Polyporales</taxon>
        <taxon>Polyporaceae</taxon>
        <taxon>Ganoderma</taxon>
    </lineage>
</organism>
<proteinExistence type="predicted"/>
<dbReference type="OrthoDB" id="10036721at2759"/>
<reference evidence="4 5" key="1">
    <citation type="journal article" date="2015" name="Sci. Rep.">
        <title>Chromosome-level genome map provides insights into diverse defense mechanisms in the medicinal fungus Ganoderma sinense.</title>
        <authorList>
            <person name="Zhu Y."/>
            <person name="Xu J."/>
            <person name="Sun C."/>
            <person name="Zhou S."/>
            <person name="Xu H."/>
            <person name="Nelson D.R."/>
            <person name="Qian J."/>
            <person name="Song J."/>
            <person name="Luo H."/>
            <person name="Xiang L."/>
            <person name="Li Y."/>
            <person name="Xu Z."/>
            <person name="Ji A."/>
            <person name="Wang L."/>
            <person name="Lu S."/>
            <person name="Hayward A."/>
            <person name="Sun W."/>
            <person name="Li X."/>
            <person name="Schwartz D.C."/>
            <person name="Wang Y."/>
            <person name="Chen S."/>
        </authorList>
    </citation>
    <scope>NUCLEOTIDE SEQUENCE [LARGE SCALE GENOMIC DNA]</scope>
    <source>
        <strain evidence="4 5">ZZ0214-1</strain>
    </source>
</reference>
<feature type="domain" description="Alpha-L-rhamnosidase C-terminal" evidence="3">
    <location>
        <begin position="583"/>
        <end position="646"/>
    </location>
</feature>
<dbReference type="STRING" id="1077348.A0A2G8RY21"/>
<evidence type="ECO:0000259" key="2">
    <source>
        <dbReference type="Pfam" id="PF17389"/>
    </source>
</evidence>
<dbReference type="Gene3D" id="2.60.420.10">
    <property type="entry name" value="Maltose phosphorylase, domain 3"/>
    <property type="match status" value="1"/>
</dbReference>
<dbReference type="GO" id="GO:0003824">
    <property type="term" value="F:catalytic activity"/>
    <property type="evidence" value="ECO:0007669"/>
    <property type="project" value="UniProtKB-ARBA"/>
</dbReference>
<protein>
    <recommendedName>
        <fullName evidence="6">Alpha-L-rhamnosidase six-hairpin glycosidase domain-containing protein</fullName>
    </recommendedName>
</protein>
<dbReference type="PANTHER" id="PTHR34987">
    <property type="entry name" value="C, PUTATIVE (AFU_ORTHOLOGUE AFUA_3G02880)-RELATED"/>
    <property type="match status" value="1"/>
</dbReference>
<dbReference type="AlphaFoldDB" id="A0A2G8RY21"/>
<dbReference type="SUPFAM" id="SSF48208">
    <property type="entry name" value="Six-hairpin glycosidases"/>
    <property type="match status" value="1"/>
</dbReference>
<feature type="domain" description="Alpha-L-rhamnosidase six-hairpin glycosidase" evidence="2">
    <location>
        <begin position="255"/>
        <end position="479"/>
    </location>
</feature>
<keyword evidence="5" id="KW-1185">Reference proteome</keyword>
<name>A0A2G8RY21_9APHY</name>
<dbReference type="Gene3D" id="1.50.10.10">
    <property type="match status" value="1"/>
</dbReference>
<evidence type="ECO:0000256" key="1">
    <source>
        <dbReference type="SAM" id="SignalP"/>
    </source>
</evidence>
<dbReference type="InterPro" id="IPR035396">
    <property type="entry name" value="Bac_rhamnosid6H"/>
</dbReference>
<evidence type="ECO:0000313" key="4">
    <source>
        <dbReference type="EMBL" id="PIL26419.1"/>
    </source>
</evidence>
<dbReference type="Proteomes" id="UP000230002">
    <property type="component" value="Unassembled WGS sequence"/>
</dbReference>
<dbReference type="InterPro" id="IPR012341">
    <property type="entry name" value="6hp_glycosidase-like_sf"/>
</dbReference>
<sequence>MQILLATVLATLGAAAAVPYQEYILAPPSRIIRPTSVYLSRGSLSSEHALLDGQVSSGRSLTLDKFNSSVTYDFGKNVGGWINFNTTSSSGSVGFTFAESSIWVSSEWCDATLAAGVTLDTPLVFNITGAGQYSPPLEKERGAFRYITVINLGEDPLSINDLWVHFAAMPHWEEDALRSYTGWFHSNDEKLNRVWYAGAYTNQLVTIDPTRGNAIVQIPAGLNLSVPVSARDSLAAFTFTPDPDWTLNTTITKGTSVLVDGGKRDRLVWSGDMAISLPSIAVTTYDLISAQNALDSLFNLQYTSGQFPYAGFPTNLGHVTSFTYHLYALIGIGTVYQWSGDRAYVAGKWARWKTGMEWGVGQIDATGLANVSAADALDWARQGMGGHNIAANALLFRTLTVGAELARTQGDSAIGERWTRLAARIQAAAIPLLWQPDVGLFRDNETTTLAPQDGNAWAVKSGLVTDPTQIAQISEALQARWGAYGAPAPEAPDAVSPFISGFELETHFTANRTAAALALIRSMWADFMLGDPRMTNSTFIEGYSTSGALHYDASYPAPADPRLSLVHGWSTGPTISLTTYVGGIQLLSPAGATWAIVPQIGDLADVDAGFSTSLGRFSSKWSTNGTVFHLEISTPKGTTGSVGVPLPGNFKSAMLSGMNREGEVVRVDACGRYWINGVDGGDHEFVVVGLSH</sequence>
<dbReference type="GO" id="GO:0005975">
    <property type="term" value="P:carbohydrate metabolic process"/>
    <property type="evidence" value="ECO:0007669"/>
    <property type="project" value="InterPro"/>
</dbReference>
<evidence type="ECO:0000259" key="3">
    <source>
        <dbReference type="Pfam" id="PF17390"/>
    </source>
</evidence>
<comment type="caution">
    <text evidence="4">The sequence shown here is derived from an EMBL/GenBank/DDBJ whole genome shotgun (WGS) entry which is preliminary data.</text>
</comment>
<evidence type="ECO:0008006" key="6">
    <source>
        <dbReference type="Google" id="ProtNLM"/>
    </source>
</evidence>
<dbReference type="Pfam" id="PF17390">
    <property type="entry name" value="Bac_rhamnosid_C"/>
    <property type="match status" value="1"/>
</dbReference>
<dbReference type="InterPro" id="IPR035398">
    <property type="entry name" value="Bac_rhamnosid_C"/>
</dbReference>
<evidence type="ECO:0000313" key="5">
    <source>
        <dbReference type="Proteomes" id="UP000230002"/>
    </source>
</evidence>
<gene>
    <name evidence="4" type="ORF">GSI_12176</name>
</gene>
<dbReference type="InterPro" id="IPR008928">
    <property type="entry name" value="6-hairpin_glycosidase_sf"/>
</dbReference>
<accession>A0A2G8RY21</accession>
<dbReference type="PANTHER" id="PTHR34987:SF6">
    <property type="entry name" value="ALPHA-L-RHAMNOSIDASE SIX-HAIRPIN GLYCOSIDASE DOMAIN-CONTAINING PROTEIN"/>
    <property type="match status" value="1"/>
</dbReference>
<feature type="signal peptide" evidence="1">
    <location>
        <begin position="1"/>
        <end position="17"/>
    </location>
</feature>
<dbReference type="Pfam" id="PF17389">
    <property type="entry name" value="Bac_rhamnosid6H"/>
    <property type="match status" value="1"/>
</dbReference>
<feature type="chain" id="PRO_5013869949" description="Alpha-L-rhamnosidase six-hairpin glycosidase domain-containing protein" evidence="1">
    <location>
        <begin position="18"/>
        <end position="692"/>
    </location>
</feature>
<dbReference type="EMBL" id="AYKW01000045">
    <property type="protein sequence ID" value="PIL26419.1"/>
    <property type="molecule type" value="Genomic_DNA"/>
</dbReference>